<keyword evidence="4" id="KW-1185">Reference proteome</keyword>
<sequence length="156" mass="16403">MIATAATAVFASAAATGQTAAGDTQPLTRAGYLAIMNGEFAKLDTNRDGKVTQAELAAQQQGARAAAASQQARALFNAIDVDRNGQISVDEFIRGTVKPAASTDVSAMMKRIDTDRDGFLSVIEYRVATLSGFDQVDTDKDGQLTSAEQRASGLRK</sequence>
<accession>A0A7G9KZC7</accession>
<dbReference type="Pfam" id="PF13202">
    <property type="entry name" value="EF-hand_5"/>
    <property type="match status" value="2"/>
</dbReference>
<evidence type="ECO:0000259" key="2">
    <source>
        <dbReference type="PROSITE" id="PS50222"/>
    </source>
</evidence>
<evidence type="ECO:0000256" key="1">
    <source>
        <dbReference type="SAM" id="MobiDB-lite"/>
    </source>
</evidence>
<feature type="domain" description="EF-hand" evidence="2">
    <location>
        <begin position="67"/>
        <end position="102"/>
    </location>
</feature>
<dbReference type="InterPro" id="IPR018247">
    <property type="entry name" value="EF_Hand_1_Ca_BS"/>
</dbReference>
<dbReference type="KEGG" id="ssau:H8M03_06510"/>
<name>A0A7G9KZC7_9SPHN</name>
<organism evidence="3 4">
    <name type="scientific">Sphingomonas sabuli</name>
    <dbReference type="NCBI Taxonomy" id="2764186"/>
    <lineage>
        <taxon>Bacteria</taxon>
        <taxon>Pseudomonadati</taxon>
        <taxon>Pseudomonadota</taxon>
        <taxon>Alphaproteobacteria</taxon>
        <taxon>Sphingomonadales</taxon>
        <taxon>Sphingomonadaceae</taxon>
        <taxon>Sphingomonas</taxon>
    </lineage>
</organism>
<dbReference type="Proteomes" id="UP000515861">
    <property type="component" value="Chromosome"/>
</dbReference>
<gene>
    <name evidence="3" type="ORF">H8M03_06510</name>
</gene>
<protein>
    <submittedName>
        <fullName evidence="3">EF-hand domain-containing protein</fullName>
    </submittedName>
</protein>
<dbReference type="GO" id="GO:0005509">
    <property type="term" value="F:calcium ion binding"/>
    <property type="evidence" value="ECO:0007669"/>
    <property type="project" value="InterPro"/>
</dbReference>
<proteinExistence type="predicted"/>
<dbReference type="CDD" id="cd00051">
    <property type="entry name" value="EFh"/>
    <property type="match status" value="1"/>
</dbReference>
<dbReference type="InterPro" id="IPR002048">
    <property type="entry name" value="EF_hand_dom"/>
</dbReference>
<feature type="region of interest" description="Disordered" evidence="1">
    <location>
        <begin position="136"/>
        <end position="156"/>
    </location>
</feature>
<dbReference type="InterPro" id="IPR052591">
    <property type="entry name" value="CML21-like"/>
</dbReference>
<dbReference type="SUPFAM" id="SSF47473">
    <property type="entry name" value="EF-hand"/>
    <property type="match status" value="1"/>
</dbReference>
<dbReference type="AlphaFoldDB" id="A0A7G9KZC7"/>
<dbReference type="PANTHER" id="PTHR23064">
    <property type="entry name" value="TROPONIN"/>
    <property type="match status" value="1"/>
</dbReference>
<dbReference type="PROSITE" id="PS50222">
    <property type="entry name" value="EF_HAND_2"/>
    <property type="match status" value="1"/>
</dbReference>
<dbReference type="Gene3D" id="1.10.238.10">
    <property type="entry name" value="EF-hand"/>
    <property type="match status" value="2"/>
</dbReference>
<dbReference type="PROSITE" id="PS00018">
    <property type="entry name" value="EF_HAND_1"/>
    <property type="match status" value="3"/>
</dbReference>
<dbReference type="RefSeq" id="WP_187478682.1">
    <property type="nucleotide sequence ID" value="NZ_CP060697.1"/>
</dbReference>
<evidence type="ECO:0000313" key="4">
    <source>
        <dbReference type="Proteomes" id="UP000515861"/>
    </source>
</evidence>
<evidence type="ECO:0000313" key="3">
    <source>
        <dbReference type="EMBL" id="QNM81726.1"/>
    </source>
</evidence>
<dbReference type="Pfam" id="PF13499">
    <property type="entry name" value="EF-hand_7"/>
    <property type="match status" value="1"/>
</dbReference>
<dbReference type="InterPro" id="IPR011992">
    <property type="entry name" value="EF-hand-dom_pair"/>
</dbReference>
<reference evidence="3 4" key="1">
    <citation type="submission" date="2020-08" db="EMBL/GenBank/DDBJ databases">
        <title>Sphingomonas sp. sand1-3 16S ribosomal RNA gene Genome sequencing and assembly.</title>
        <authorList>
            <person name="Kang M."/>
        </authorList>
    </citation>
    <scope>NUCLEOTIDE SEQUENCE [LARGE SCALE GENOMIC DNA]</scope>
    <source>
        <strain evidence="4">sand1-3</strain>
    </source>
</reference>
<dbReference type="EMBL" id="CP060697">
    <property type="protein sequence ID" value="QNM81726.1"/>
    <property type="molecule type" value="Genomic_DNA"/>
</dbReference>
<dbReference type="SMART" id="SM00054">
    <property type="entry name" value="EFh"/>
    <property type="match status" value="3"/>
</dbReference>